<organism evidence="1 2">
    <name type="scientific">Dysgonomonas capnocytophagoides</name>
    <dbReference type="NCBI Taxonomy" id="45254"/>
    <lineage>
        <taxon>Bacteria</taxon>
        <taxon>Pseudomonadati</taxon>
        <taxon>Bacteroidota</taxon>
        <taxon>Bacteroidia</taxon>
        <taxon>Bacteroidales</taxon>
        <taxon>Dysgonomonadaceae</taxon>
        <taxon>Dysgonomonas</taxon>
    </lineage>
</organism>
<name>A0A4Y8KUZ6_9BACT</name>
<dbReference type="RefSeq" id="WP_134437449.1">
    <property type="nucleotide sequence ID" value="NZ_SOML01000016.1"/>
</dbReference>
<evidence type="ECO:0000313" key="1">
    <source>
        <dbReference type="EMBL" id="TFD92762.1"/>
    </source>
</evidence>
<keyword evidence="2" id="KW-1185">Reference proteome</keyword>
<gene>
    <name evidence="1" type="ORF">E2605_18125</name>
</gene>
<dbReference type="AlphaFoldDB" id="A0A4Y8KUZ6"/>
<proteinExistence type="predicted"/>
<evidence type="ECO:0000313" key="2">
    <source>
        <dbReference type="Proteomes" id="UP000297861"/>
    </source>
</evidence>
<dbReference type="Proteomes" id="UP000297861">
    <property type="component" value="Unassembled WGS sequence"/>
</dbReference>
<reference evidence="1 2" key="1">
    <citation type="submission" date="2019-03" db="EMBL/GenBank/DDBJ databases">
        <title>San Antonio Military Medical Center submission to MRSN (WRAIR), pending publication.</title>
        <authorList>
            <person name="Blyth D.M."/>
            <person name="Mccarthy S.L."/>
            <person name="Schall S.E."/>
            <person name="Stam J.A."/>
            <person name="Ong A.C."/>
            <person name="Mcgann P.T."/>
        </authorList>
    </citation>
    <scope>NUCLEOTIDE SEQUENCE [LARGE SCALE GENOMIC DNA]</scope>
    <source>
        <strain evidence="1 2">MRSN571793</strain>
    </source>
</reference>
<dbReference type="EMBL" id="SOML01000016">
    <property type="protein sequence ID" value="TFD92762.1"/>
    <property type="molecule type" value="Genomic_DNA"/>
</dbReference>
<sequence length="110" mass="12083">MENNIKPNPRLVELLCSIRGTMNVVQSFINDHEDLSPTVMDSSIIDLAANLNTVQDYLSGVSGDVSDCIGAVIIGDVDRILEELQNNTTESQDVKMKLSSIEMRKSKKTA</sequence>
<comment type="caution">
    <text evidence="1">The sequence shown here is derived from an EMBL/GenBank/DDBJ whole genome shotgun (WGS) entry which is preliminary data.</text>
</comment>
<accession>A0A4Y8KUZ6</accession>
<protein>
    <submittedName>
        <fullName evidence="1">Uncharacterized protein</fullName>
    </submittedName>
</protein>